<feature type="signal peptide" evidence="2">
    <location>
        <begin position="1"/>
        <end position="20"/>
    </location>
</feature>
<dbReference type="PANTHER" id="PTHR42928:SF5">
    <property type="entry name" value="BLR1237 PROTEIN"/>
    <property type="match status" value="1"/>
</dbReference>
<proteinExistence type="inferred from homology"/>
<dbReference type="Gene3D" id="3.40.190.150">
    <property type="entry name" value="Bordetella uptake gene, domain 1"/>
    <property type="match status" value="1"/>
</dbReference>
<dbReference type="PIRSF" id="PIRSF017082">
    <property type="entry name" value="YflP"/>
    <property type="match status" value="1"/>
</dbReference>
<gene>
    <name evidence="3" type="ORF">SAMN06265795_1048</name>
</gene>
<dbReference type="InterPro" id="IPR005064">
    <property type="entry name" value="BUG"/>
</dbReference>
<dbReference type="EMBL" id="FZOT01000004">
    <property type="protein sequence ID" value="SNS57997.1"/>
    <property type="molecule type" value="Genomic_DNA"/>
</dbReference>
<evidence type="ECO:0000256" key="2">
    <source>
        <dbReference type="SAM" id="SignalP"/>
    </source>
</evidence>
<accession>A0A239FME3</accession>
<evidence type="ECO:0000313" key="3">
    <source>
        <dbReference type="EMBL" id="SNS57997.1"/>
    </source>
</evidence>
<sequence length="322" mass="33957">MHIGKIAITLLLGASSLAFAQNQNFPEKPVTAVVTFPPGGSTDMIARAISPKMGEQLSKPVVVENKAGATGAIGATYVKNSPADGYTVMVASIGVYSVNPHLQKNLAYDPSKDFDMLSIAVRAPNVLIVNPNLPVNSVADLIAYLKKNPGKASFGTSGAGSSDHLTTALFWQRTGTTGIHTPYKGGANVLTDLMAGHIEASFQNLNVVIPYVKSGKLKALAITSQQRSPQLPNVPTVGEAGLSEMNVYSWQAVAAPKGIPAAVKTKLHGAIAAALTDPKTKTQLTDQGFEVVATTPEEATKFQQEELARWKKVIEVGRITVD</sequence>
<name>A0A239FME3_9BURK</name>
<reference evidence="3 4" key="1">
    <citation type="submission" date="2017-06" db="EMBL/GenBank/DDBJ databases">
        <authorList>
            <person name="Kim H.J."/>
            <person name="Triplett B.A."/>
        </authorList>
    </citation>
    <scope>NUCLEOTIDE SEQUENCE [LARGE SCALE GENOMIC DNA]</scope>
    <source>
        <strain evidence="3 4">U15</strain>
    </source>
</reference>
<dbReference type="RefSeq" id="WP_089398873.1">
    <property type="nucleotide sequence ID" value="NZ_FZOT01000004.1"/>
</dbReference>
<organism evidence="3 4">
    <name type="scientific">Noviherbaspirillum humi</name>
    <dbReference type="NCBI Taxonomy" id="1688639"/>
    <lineage>
        <taxon>Bacteria</taxon>
        <taxon>Pseudomonadati</taxon>
        <taxon>Pseudomonadota</taxon>
        <taxon>Betaproteobacteria</taxon>
        <taxon>Burkholderiales</taxon>
        <taxon>Oxalobacteraceae</taxon>
        <taxon>Noviherbaspirillum</taxon>
    </lineage>
</organism>
<dbReference type="AlphaFoldDB" id="A0A239FME3"/>
<feature type="chain" id="PRO_5013054253" evidence="2">
    <location>
        <begin position="21"/>
        <end position="322"/>
    </location>
</feature>
<dbReference type="SUPFAM" id="SSF53850">
    <property type="entry name" value="Periplasmic binding protein-like II"/>
    <property type="match status" value="1"/>
</dbReference>
<keyword evidence="4" id="KW-1185">Reference proteome</keyword>
<dbReference type="PANTHER" id="PTHR42928">
    <property type="entry name" value="TRICARBOXYLATE-BINDING PROTEIN"/>
    <property type="match status" value="1"/>
</dbReference>
<dbReference type="Pfam" id="PF03401">
    <property type="entry name" value="TctC"/>
    <property type="match status" value="1"/>
</dbReference>
<protein>
    <submittedName>
        <fullName evidence="3">Tripartite-type tricarboxylate transporter, receptor component TctC</fullName>
    </submittedName>
</protein>
<dbReference type="Gene3D" id="3.40.190.10">
    <property type="entry name" value="Periplasmic binding protein-like II"/>
    <property type="match status" value="1"/>
</dbReference>
<dbReference type="Proteomes" id="UP000198284">
    <property type="component" value="Unassembled WGS sequence"/>
</dbReference>
<evidence type="ECO:0000313" key="4">
    <source>
        <dbReference type="Proteomes" id="UP000198284"/>
    </source>
</evidence>
<comment type="similarity">
    <text evidence="1">Belongs to the UPF0065 (bug) family.</text>
</comment>
<dbReference type="OrthoDB" id="8678477at2"/>
<dbReference type="InterPro" id="IPR042100">
    <property type="entry name" value="Bug_dom1"/>
</dbReference>
<keyword evidence="3" id="KW-0675">Receptor</keyword>
<dbReference type="CDD" id="cd07012">
    <property type="entry name" value="PBP2_Bug_TTT"/>
    <property type="match status" value="1"/>
</dbReference>
<keyword evidence="2" id="KW-0732">Signal</keyword>
<evidence type="ECO:0000256" key="1">
    <source>
        <dbReference type="ARBA" id="ARBA00006987"/>
    </source>
</evidence>